<accession>A0A242MSD5</accession>
<dbReference type="Proteomes" id="UP000195221">
    <property type="component" value="Unassembled WGS sequence"/>
</dbReference>
<comment type="caution">
    <text evidence="2">The sequence shown here is derived from an EMBL/GenBank/DDBJ whole genome shotgun (WGS) entry which is preliminary data.</text>
</comment>
<proteinExistence type="predicted"/>
<feature type="region of interest" description="Disordered" evidence="1">
    <location>
        <begin position="1"/>
        <end position="50"/>
    </location>
</feature>
<name>A0A242MSD5_CABSO</name>
<reference evidence="2 3" key="1">
    <citation type="submission" date="2017-03" db="EMBL/GenBank/DDBJ databases">
        <title>Genome analysis of strain PAMC 26577.</title>
        <authorList>
            <person name="Oh H.-M."/>
            <person name="Yang J.-A."/>
        </authorList>
    </citation>
    <scope>NUCLEOTIDE SEQUENCE [LARGE SCALE GENOMIC DNA]</scope>
    <source>
        <strain evidence="2 3">PAMC 26577</strain>
    </source>
</reference>
<evidence type="ECO:0000313" key="3">
    <source>
        <dbReference type="Proteomes" id="UP000195221"/>
    </source>
</evidence>
<gene>
    <name evidence="2" type="ORF">PAMC26577_16130</name>
</gene>
<evidence type="ECO:0000313" key="2">
    <source>
        <dbReference type="EMBL" id="OTP74281.1"/>
    </source>
</evidence>
<dbReference type="EMBL" id="NBTZ01000066">
    <property type="protein sequence ID" value="OTP74281.1"/>
    <property type="molecule type" value="Genomic_DNA"/>
</dbReference>
<feature type="compositionally biased region" description="Basic and acidic residues" evidence="1">
    <location>
        <begin position="1"/>
        <end position="11"/>
    </location>
</feature>
<sequence>MGNDVESREFSGGRTSQTPLTHQLRVLRKDRTGDQKPFLSNFDVGKANEC</sequence>
<dbReference type="AlphaFoldDB" id="A0A242MSD5"/>
<evidence type="ECO:0000256" key="1">
    <source>
        <dbReference type="SAM" id="MobiDB-lite"/>
    </source>
</evidence>
<protein>
    <submittedName>
        <fullName evidence="2">Uncharacterized protein</fullName>
    </submittedName>
</protein>
<organism evidence="2 3">
    <name type="scientific">Caballeronia sordidicola</name>
    <name type="common">Burkholderia sordidicola</name>
    <dbReference type="NCBI Taxonomy" id="196367"/>
    <lineage>
        <taxon>Bacteria</taxon>
        <taxon>Pseudomonadati</taxon>
        <taxon>Pseudomonadota</taxon>
        <taxon>Betaproteobacteria</taxon>
        <taxon>Burkholderiales</taxon>
        <taxon>Burkholderiaceae</taxon>
        <taxon>Caballeronia</taxon>
    </lineage>
</organism>